<evidence type="ECO:0000313" key="2">
    <source>
        <dbReference type="Proteomes" id="UP000324222"/>
    </source>
</evidence>
<keyword evidence="2" id="KW-1185">Reference proteome</keyword>
<accession>A0A5B7EKD2</accession>
<organism evidence="1 2">
    <name type="scientific">Portunus trituberculatus</name>
    <name type="common">Swimming crab</name>
    <name type="synonym">Neptunus trituberculatus</name>
    <dbReference type="NCBI Taxonomy" id="210409"/>
    <lineage>
        <taxon>Eukaryota</taxon>
        <taxon>Metazoa</taxon>
        <taxon>Ecdysozoa</taxon>
        <taxon>Arthropoda</taxon>
        <taxon>Crustacea</taxon>
        <taxon>Multicrustacea</taxon>
        <taxon>Malacostraca</taxon>
        <taxon>Eumalacostraca</taxon>
        <taxon>Eucarida</taxon>
        <taxon>Decapoda</taxon>
        <taxon>Pleocyemata</taxon>
        <taxon>Brachyura</taxon>
        <taxon>Eubrachyura</taxon>
        <taxon>Portunoidea</taxon>
        <taxon>Portunidae</taxon>
        <taxon>Portuninae</taxon>
        <taxon>Portunus</taxon>
    </lineage>
</organism>
<comment type="caution">
    <text evidence="1">The sequence shown here is derived from an EMBL/GenBank/DDBJ whole genome shotgun (WGS) entry which is preliminary data.</text>
</comment>
<reference evidence="1 2" key="1">
    <citation type="submission" date="2019-05" db="EMBL/GenBank/DDBJ databases">
        <title>Another draft genome of Portunus trituberculatus and its Hox gene families provides insights of decapod evolution.</title>
        <authorList>
            <person name="Jeong J.-H."/>
            <person name="Song I."/>
            <person name="Kim S."/>
            <person name="Choi T."/>
            <person name="Kim D."/>
            <person name="Ryu S."/>
            <person name="Kim W."/>
        </authorList>
    </citation>
    <scope>NUCLEOTIDE SEQUENCE [LARGE SCALE GENOMIC DNA]</scope>
    <source>
        <tissue evidence="1">Muscle</tissue>
    </source>
</reference>
<dbReference type="Proteomes" id="UP000324222">
    <property type="component" value="Unassembled WGS sequence"/>
</dbReference>
<protein>
    <submittedName>
        <fullName evidence="1">Uncharacterized protein</fullName>
    </submittedName>
</protein>
<gene>
    <name evidence="1" type="ORF">E2C01_028407</name>
</gene>
<name>A0A5B7EKD2_PORTR</name>
<dbReference type="EMBL" id="VSRR010003176">
    <property type="protein sequence ID" value="MPC35000.1"/>
    <property type="molecule type" value="Genomic_DNA"/>
</dbReference>
<evidence type="ECO:0000313" key="1">
    <source>
        <dbReference type="EMBL" id="MPC35000.1"/>
    </source>
</evidence>
<proteinExistence type="predicted"/>
<dbReference type="AlphaFoldDB" id="A0A5B7EKD2"/>
<dbReference type="PANTHER" id="PTHR33426:SF45">
    <property type="entry name" value="IMMUNODEFICIENCY LENTIVIRAL MATRIX N-TERMINAL DOMAIN-CONTAINING PROTEIN-RELATED"/>
    <property type="match status" value="1"/>
</dbReference>
<dbReference type="PANTHER" id="PTHR33426">
    <property type="entry name" value="C2H2-TYPE DOMAIN-CONTAINING PROTEIN"/>
    <property type="match status" value="1"/>
</dbReference>
<sequence>MWGLMPEWDLLCRLRWDFWVKAEPHVSHTKGRSPVWVRLCTVRLLLCRNAALHCWHLKGLSPVWMRMCAFMADFWVKAKSHWSHLKGRSPLWVRRWNLRAVRVLKADSQESQLKGRSPVGAPHERCPAHVAGKRLLPSVAAAVEVISRLPLELHLAELALHHLHAVLHTPLWPRLAGLHAQHGAGIRVFLAVLLQPEWVLEGQAARVTFVLPLNVYLLVPQEGGLVGKGEATILAMVWALPGVCPGVAGQAITGSEGGVALGTLEGSLPCVAPPVALQVLTPEEGPVKLRPHVAICVGSSVSTGRLPSIASAPRRRHTLVHAGTTVVVVVTVCRRLEATVISQAMGEQAALKVCILWRHTHLSRVSLAVSAGTVHHRCITHLLLLLLLLRVLAGGFGGEVLKKDLPVVAAAVAAAAVAGLVSFSGGRGSPEGSCSSSTRWLAQLLTSPRYL</sequence>